<evidence type="ECO:0000313" key="1">
    <source>
        <dbReference type="EMBL" id="GJN11391.1"/>
    </source>
</evidence>
<gene>
    <name evidence="1" type="primary">ga29578</name>
    <name evidence="1" type="ORF">PR202_ga29578</name>
</gene>
<dbReference type="EMBL" id="BQKI01000018">
    <property type="protein sequence ID" value="GJN11391.1"/>
    <property type="molecule type" value="Genomic_DNA"/>
</dbReference>
<name>A0AAV5DMH5_ELECO</name>
<organism evidence="1 2">
    <name type="scientific">Eleusine coracana subsp. coracana</name>
    <dbReference type="NCBI Taxonomy" id="191504"/>
    <lineage>
        <taxon>Eukaryota</taxon>
        <taxon>Viridiplantae</taxon>
        <taxon>Streptophyta</taxon>
        <taxon>Embryophyta</taxon>
        <taxon>Tracheophyta</taxon>
        <taxon>Spermatophyta</taxon>
        <taxon>Magnoliopsida</taxon>
        <taxon>Liliopsida</taxon>
        <taxon>Poales</taxon>
        <taxon>Poaceae</taxon>
        <taxon>PACMAD clade</taxon>
        <taxon>Chloridoideae</taxon>
        <taxon>Cynodonteae</taxon>
        <taxon>Eleusininae</taxon>
        <taxon>Eleusine</taxon>
    </lineage>
</organism>
<dbReference type="PANTHER" id="PTHR31264:SF3">
    <property type="entry name" value="OS07G0554100 PROTEIN"/>
    <property type="match status" value="1"/>
</dbReference>
<proteinExistence type="predicted"/>
<dbReference type="InterPro" id="IPR036047">
    <property type="entry name" value="F-box-like_dom_sf"/>
</dbReference>
<protein>
    <recommendedName>
        <fullName evidence="3">F-box protein</fullName>
    </recommendedName>
</protein>
<accession>A0AAV5DMH5</accession>
<evidence type="ECO:0008006" key="3">
    <source>
        <dbReference type="Google" id="ProtNLM"/>
    </source>
</evidence>
<reference evidence="1" key="1">
    <citation type="journal article" date="2018" name="DNA Res.">
        <title>Multiple hybrid de novo genome assembly of finger millet, an orphan allotetraploid crop.</title>
        <authorList>
            <person name="Hatakeyama M."/>
            <person name="Aluri S."/>
            <person name="Balachadran M.T."/>
            <person name="Sivarajan S.R."/>
            <person name="Patrignani A."/>
            <person name="Gruter S."/>
            <person name="Poveda L."/>
            <person name="Shimizu-Inatsugi R."/>
            <person name="Baeten J."/>
            <person name="Francoijs K.J."/>
            <person name="Nataraja K.N."/>
            <person name="Reddy Y.A.N."/>
            <person name="Phadnis S."/>
            <person name="Ravikumar R.L."/>
            <person name="Schlapbach R."/>
            <person name="Sreeman S.M."/>
            <person name="Shimizu K.K."/>
        </authorList>
    </citation>
    <scope>NUCLEOTIDE SEQUENCE</scope>
</reference>
<keyword evidence="2" id="KW-1185">Reference proteome</keyword>
<dbReference type="SUPFAM" id="SSF81383">
    <property type="entry name" value="F-box domain"/>
    <property type="match status" value="1"/>
</dbReference>
<evidence type="ECO:0000313" key="2">
    <source>
        <dbReference type="Proteomes" id="UP001054889"/>
    </source>
</evidence>
<reference evidence="1" key="2">
    <citation type="submission" date="2021-12" db="EMBL/GenBank/DDBJ databases">
        <title>Resequencing data analysis of finger millet.</title>
        <authorList>
            <person name="Hatakeyama M."/>
            <person name="Aluri S."/>
            <person name="Balachadran M.T."/>
            <person name="Sivarajan S.R."/>
            <person name="Poveda L."/>
            <person name="Shimizu-Inatsugi R."/>
            <person name="Schlapbach R."/>
            <person name="Sreeman S.M."/>
            <person name="Shimizu K.K."/>
        </authorList>
    </citation>
    <scope>NUCLEOTIDE SEQUENCE</scope>
</reference>
<comment type="caution">
    <text evidence="1">The sequence shown here is derived from an EMBL/GenBank/DDBJ whole genome shotgun (WGS) entry which is preliminary data.</text>
</comment>
<dbReference type="Proteomes" id="UP001054889">
    <property type="component" value="Unassembled WGS sequence"/>
</dbReference>
<dbReference type="AlphaFoldDB" id="A0AAV5DMH5"/>
<sequence length="394" mass="43541">MASPARPNAKRIAAALPPIELLTDDLLAEILLRLPILADIGRATASCAAFCRVAAGRAFLRRLRSVHPAPLLGLLRLVSIQPAEPPHSSAPYARAFAGAADLSFSFLPSPGPWLPVDARDGRVLLIKRVVLRRHALAVCDPLSRRYTLLPQIPGDRFSKIRSGIKPFLVPANDEEAETSFRVVCATSDAAEQMVAFIFSSTTGQWSSLAIGADAQPARKMTGPRGYAYSCLYWKVDGTDSLIVFNTRSMEFSLVHIPFSQHQQQQDLVIVEAGGGRLGMFTLDNSIISAVSQLVYAIREIDEDGSSRWRIERRVRLPSQNFFSFEDATDRYLLLRGTPWNLGLGSNMDDVETGYFSFELESMQIEKLYTIRFRDDIPNVKLFAGFPPSLCLPGI</sequence>
<dbReference type="PANTHER" id="PTHR31264">
    <property type="entry name" value="OS07G0554500 PROTEIN-RELATED"/>
    <property type="match status" value="1"/>
</dbReference>